<organism evidence="1">
    <name type="scientific">Podoviridae sp. cte242</name>
    <dbReference type="NCBI Taxonomy" id="2825264"/>
    <lineage>
        <taxon>Viruses</taxon>
        <taxon>Duplodnaviria</taxon>
        <taxon>Heunggongvirae</taxon>
        <taxon>Uroviricota</taxon>
        <taxon>Caudoviricetes</taxon>
    </lineage>
</organism>
<sequence>MDSKEMFEVAQNVNNAVSSDFNLKSVGQGTGALIGMALGGPVGAGIGSQVGGLVAGFIESSLPRHEVINGTLSNYNFIKMNQKPYYVELVYPSIATQKAISDYYCYYGVPTSRTETINYGLYNYNNHSYIQGNLQYNGTIPLDKFLKIQSIFKRGIHLLYA</sequence>
<accession>A0A8S5U2G5</accession>
<dbReference type="EMBL" id="BK015989">
    <property type="protein sequence ID" value="DAF88634.1"/>
    <property type="molecule type" value="Genomic_DNA"/>
</dbReference>
<evidence type="ECO:0000313" key="1">
    <source>
        <dbReference type="EMBL" id="DAF88634.1"/>
    </source>
</evidence>
<name>A0A8S5U2G5_9CAUD</name>
<reference evidence="1" key="1">
    <citation type="journal article" date="2021" name="Proc. Natl. Acad. Sci. U.S.A.">
        <title>A Catalog of Tens of Thousands of Viruses from Human Metagenomes Reveals Hidden Associations with Chronic Diseases.</title>
        <authorList>
            <person name="Tisza M.J."/>
            <person name="Buck C.B."/>
        </authorList>
    </citation>
    <scope>NUCLEOTIDE SEQUENCE</scope>
    <source>
        <strain evidence="1">Cte242</strain>
    </source>
</reference>
<protein>
    <submittedName>
        <fullName evidence="1">Proteobacterial sortase system peptidoglycan-associated protein</fullName>
    </submittedName>
</protein>
<proteinExistence type="predicted"/>